<dbReference type="InterPro" id="IPR025705">
    <property type="entry name" value="Beta_hexosaminidase_sua/sub"/>
</dbReference>
<dbReference type="EMBL" id="AP026798">
    <property type="protein sequence ID" value="BDR53145.1"/>
    <property type="molecule type" value="Genomic_DNA"/>
</dbReference>
<dbReference type="PANTHER" id="PTHR22600">
    <property type="entry name" value="BETA-HEXOSAMINIDASE"/>
    <property type="match status" value="1"/>
</dbReference>
<dbReference type="InterPro" id="IPR029018">
    <property type="entry name" value="Hex-like_dom2"/>
</dbReference>
<dbReference type="CDD" id="cd06565">
    <property type="entry name" value="GH20_GcnA-like"/>
    <property type="match status" value="1"/>
</dbReference>
<dbReference type="InterPro" id="IPR017853">
    <property type="entry name" value="GH"/>
</dbReference>
<feature type="domain" description="Glycoside hydrolase family 20 catalytic" evidence="7">
    <location>
        <begin position="159"/>
        <end position="395"/>
    </location>
</feature>
<dbReference type="Proteomes" id="UP001321766">
    <property type="component" value="Chromosome"/>
</dbReference>
<feature type="domain" description="Beta-hexosaminidase bacterial type N-terminal" evidence="8">
    <location>
        <begin position="25"/>
        <end position="153"/>
    </location>
</feature>
<sequence length="674" mass="75502">MTTPTDQRQTPTPHATPDPGAEQLALIPIPQQVSMESGHRLMPANGRISYRGPRAVDHMGRISFLSAQLAQEIREQTGLTWSSAQGARWSAWIELNIDPSLSPQAYKLRIKQGSPAVSVCGGDWEGLRYGVQTLRQIIRQRGALLPCLQIEDQPVMPVRSYSLDVTRGRVPTMAWLKAWVDKLAFYKYNQLQLYVEHTFGFDGLSESWRGTSPLQPQDILELDTYCLQQGIELVPSLSTFGHHYMTLRTRSWRALGEFPEQADRPYSFIERQEHHTLNVTDPKAFEFSCSIIDSYAQLFSSRKFNIGGDETFDLGKGQSKQRAQEVGADKLYADYLVSLCDHLTEQGREPMFWGDIAVSMPGVLDRLPKDFPLLNWLYAPDIDDSKVKLVAQTGLPQYVCSAVQAWNGLLPKVHDAWSNISRLDRFGQQYAAVGAMVTDWGDYGHINDPVMSIPGLVYGAQYAWQPDGPDFDQMNVLISRLEYGDQSGRYLDALSRASQAVSFGWNDMVTYAELNNGQGQVNTDVSDFLASVHGSTAWPTQATTPLAQARKHYLELCLQHLQETRATNDLLLQASADLARAAASSTRPGYENSHAQLLACQGQFLFNELGLSLAQRAGLVTSAEAESAPKPTELAGQLESWFEQYRARWRQTSRESELRRISAVVWAFADLLRQ</sequence>
<evidence type="ECO:0000256" key="2">
    <source>
        <dbReference type="ARBA" id="ARBA00006285"/>
    </source>
</evidence>
<evidence type="ECO:0000256" key="6">
    <source>
        <dbReference type="SAM" id="MobiDB-lite"/>
    </source>
</evidence>
<gene>
    <name evidence="9" type="ORF">KIM372_10520</name>
</gene>
<keyword evidence="10" id="KW-1185">Reference proteome</keyword>
<dbReference type="Pfam" id="PF02838">
    <property type="entry name" value="Glyco_hydro_20b"/>
    <property type="match status" value="1"/>
</dbReference>
<organism evidence="9 10">
    <name type="scientific">Bombiscardovia nodaiensis</name>
    <dbReference type="NCBI Taxonomy" id="2932181"/>
    <lineage>
        <taxon>Bacteria</taxon>
        <taxon>Bacillati</taxon>
        <taxon>Actinomycetota</taxon>
        <taxon>Actinomycetes</taxon>
        <taxon>Bifidobacteriales</taxon>
        <taxon>Bifidobacteriaceae</taxon>
        <taxon>Bombiscardovia</taxon>
    </lineage>
</organism>
<evidence type="ECO:0000313" key="10">
    <source>
        <dbReference type="Proteomes" id="UP001321766"/>
    </source>
</evidence>
<evidence type="ECO:0000313" key="9">
    <source>
        <dbReference type="EMBL" id="BDR53145.1"/>
    </source>
</evidence>
<evidence type="ECO:0000259" key="8">
    <source>
        <dbReference type="Pfam" id="PF02838"/>
    </source>
</evidence>
<dbReference type="SUPFAM" id="SSF51445">
    <property type="entry name" value="(Trans)glycosidases"/>
    <property type="match status" value="1"/>
</dbReference>
<dbReference type="EC" id="3.2.1.52" evidence="3"/>
<dbReference type="Gene3D" id="3.20.20.80">
    <property type="entry name" value="Glycosidases"/>
    <property type="match status" value="1"/>
</dbReference>
<dbReference type="Pfam" id="PF00728">
    <property type="entry name" value="Glyco_hydro_20"/>
    <property type="match status" value="1"/>
</dbReference>
<proteinExistence type="inferred from homology"/>
<dbReference type="InterPro" id="IPR015882">
    <property type="entry name" value="HEX_bac_N"/>
</dbReference>
<comment type="catalytic activity">
    <reaction evidence="1">
        <text>Hydrolysis of terminal non-reducing N-acetyl-D-hexosamine residues in N-acetyl-beta-D-hexosaminides.</text>
        <dbReference type="EC" id="3.2.1.52"/>
    </reaction>
</comment>
<keyword evidence="5" id="KW-0326">Glycosidase</keyword>
<evidence type="ECO:0000256" key="5">
    <source>
        <dbReference type="ARBA" id="ARBA00023295"/>
    </source>
</evidence>
<feature type="region of interest" description="Disordered" evidence="6">
    <location>
        <begin position="1"/>
        <end position="21"/>
    </location>
</feature>
<dbReference type="InterPro" id="IPR015883">
    <property type="entry name" value="Glyco_hydro_20_cat"/>
</dbReference>
<keyword evidence="4" id="KW-0378">Hydrolase</keyword>
<dbReference type="PRINTS" id="PR00738">
    <property type="entry name" value="GLHYDRLASE20"/>
</dbReference>
<comment type="similarity">
    <text evidence="2">Belongs to the glycosyl hydrolase 20 family.</text>
</comment>
<accession>A0ABM8B8M8</accession>
<evidence type="ECO:0000256" key="3">
    <source>
        <dbReference type="ARBA" id="ARBA00012663"/>
    </source>
</evidence>
<evidence type="ECO:0000256" key="1">
    <source>
        <dbReference type="ARBA" id="ARBA00001231"/>
    </source>
</evidence>
<evidence type="ECO:0000256" key="4">
    <source>
        <dbReference type="ARBA" id="ARBA00022801"/>
    </source>
</evidence>
<dbReference type="Gene3D" id="3.30.379.10">
    <property type="entry name" value="Chitobiase/beta-hexosaminidase domain 2-like"/>
    <property type="match status" value="1"/>
</dbReference>
<name>A0ABM8B8M8_9BIFI</name>
<reference evidence="9 10" key="1">
    <citation type="journal article" date="2023" name="Microbiol. Spectr.">
        <title>Symbiosis of Carpenter Bees with Uncharacterized Lactic Acid Bacteria Showing NAD Auxotrophy.</title>
        <authorList>
            <person name="Kawasaki S."/>
            <person name="Ozawa K."/>
            <person name="Mori T."/>
            <person name="Yamamoto A."/>
            <person name="Ito M."/>
            <person name="Ohkuma M."/>
            <person name="Sakamoto M."/>
            <person name="Matsutani M."/>
        </authorList>
    </citation>
    <scope>NUCLEOTIDE SEQUENCE [LARGE SCALE GENOMIC DNA]</scope>
    <source>
        <strain evidence="9 10">Kim37-2</strain>
    </source>
</reference>
<feature type="compositionally biased region" description="Low complexity" evidence="6">
    <location>
        <begin position="1"/>
        <end position="13"/>
    </location>
</feature>
<dbReference type="PANTHER" id="PTHR22600:SF57">
    <property type="entry name" value="BETA-N-ACETYLHEXOSAMINIDASE"/>
    <property type="match status" value="1"/>
</dbReference>
<dbReference type="SUPFAM" id="SSF55545">
    <property type="entry name" value="beta-N-acetylhexosaminidase-like domain"/>
    <property type="match status" value="1"/>
</dbReference>
<protein>
    <recommendedName>
        <fullName evidence="3">beta-N-acetylhexosaminidase</fullName>
        <ecNumber evidence="3">3.2.1.52</ecNumber>
    </recommendedName>
</protein>
<evidence type="ECO:0000259" key="7">
    <source>
        <dbReference type="Pfam" id="PF00728"/>
    </source>
</evidence>